<evidence type="ECO:0000313" key="5">
    <source>
        <dbReference type="WBParaSite" id="PDA_v2.g3607.t1"/>
    </source>
</evidence>
<evidence type="ECO:0000256" key="3">
    <source>
        <dbReference type="ARBA" id="ARBA00022840"/>
    </source>
</evidence>
<proteinExistence type="inferred from homology"/>
<dbReference type="GO" id="GO:0005524">
    <property type="term" value="F:ATP binding"/>
    <property type="evidence" value="ECO:0007669"/>
    <property type="project" value="UniProtKB-KW"/>
</dbReference>
<evidence type="ECO:0000256" key="1">
    <source>
        <dbReference type="ARBA" id="ARBA00007381"/>
    </source>
</evidence>
<dbReference type="Gene3D" id="3.90.640.10">
    <property type="entry name" value="Actin, Chain A, domain 4"/>
    <property type="match status" value="1"/>
</dbReference>
<dbReference type="Gene3D" id="3.30.30.30">
    <property type="match status" value="1"/>
</dbReference>
<keyword evidence="3" id="KW-0067">ATP-binding</keyword>
<dbReference type="InterPro" id="IPR043129">
    <property type="entry name" value="ATPase_NBD"/>
</dbReference>
<accession>A0A914QQ07</accession>
<dbReference type="PANTHER" id="PTHR45639">
    <property type="entry name" value="HSC70CB, ISOFORM G-RELATED"/>
    <property type="match status" value="1"/>
</dbReference>
<dbReference type="InterPro" id="IPR013126">
    <property type="entry name" value="Hsp_70_fam"/>
</dbReference>
<sequence>MSESYKVRILKVILQSLDKSNLQKDQINYVLQVGGGCRMPMIKDLLKEVFPTADHRCMLNPDWVVANGAALFAYYLNISKFELNDKRLATPSEFGNCGNKSNAVGIDFGSSKVCASFIKRNGPSAAISDPKILSLPSYVAFDGIIPKCGKIVVDRIQHNFEYSVFDIHRIFGKSYDEIIQDPDWPFKIVKHNDKVYIEVKTINGKERKSPEEIISILLHQIKTIFDDFQNELLTDAIISIPSYFSEKQRFALHEAATLAGWENIYFLPEFIAASFAYLNEFDISNNSNILIFNLGNTVSACIGRIENGKFKFLSDEYNLHLGVHDFDKELIGLFVDTVMPKCDLTKLDKKYLEQKFQEIKHTQRDDAW</sequence>
<evidence type="ECO:0000313" key="4">
    <source>
        <dbReference type="Proteomes" id="UP000887578"/>
    </source>
</evidence>
<dbReference type="AlphaFoldDB" id="A0A914QQ07"/>
<dbReference type="GO" id="GO:0030968">
    <property type="term" value="P:endoplasmic reticulum unfolded protein response"/>
    <property type="evidence" value="ECO:0007669"/>
    <property type="project" value="TreeGrafter"/>
</dbReference>
<name>A0A914QQ07_9BILA</name>
<dbReference type="Pfam" id="PF00012">
    <property type="entry name" value="HSP70"/>
    <property type="match status" value="2"/>
</dbReference>
<dbReference type="GO" id="GO:0140662">
    <property type="term" value="F:ATP-dependent protein folding chaperone"/>
    <property type="evidence" value="ECO:0007669"/>
    <property type="project" value="InterPro"/>
</dbReference>
<reference evidence="5" key="1">
    <citation type="submission" date="2022-11" db="UniProtKB">
        <authorList>
            <consortium name="WormBaseParasite"/>
        </authorList>
    </citation>
    <scope>IDENTIFICATION</scope>
</reference>
<dbReference type="Proteomes" id="UP000887578">
    <property type="component" value="Unplaced"/>
</dbReference>
<dbReference type="PRINTS" id="PR00301">
    <property type="entry name" value="HEATSHOCK70"/>
</dbReference>
<dbReference type="PANTHER" id="PTHR45639:SF34">
    <property type="entry name" value="CHAPERONE PROTEIN DNAK"/>
    <property type="match status" value="1"/>
</dbReference>
<dbReference type="GO" id="GO:0034663">
    <property type="term" value="C:endoplasmic reticulum chaperone complex"/>
    <property type="evidence" value="ECO:0007669"/>
    <property type="project" value="TreeGrafter"/>
</dbReference>
<comment type="similarity">
    <text evidence="1">Belongs to the heat shock protein 70 family.</text>
</comment>
<dbReference type="SUPFAM" id="SSF53067">
    <property type="entry name" value="Actin-like ATPase domain"/>
    <property type="match status" value="2"/>
</dbReference>
<dbReference type="Gene3D" id="3.30.420.40">
    <property type="match status" value="4"/>
</dbReference>
<keyword evidence="4" id="KW-1185">Reference proteome</keyword>
<keyword evidence="2" id="KW-0547">Nucleotide-binding</keyword>
<protein>
    <submittedName>
        <fullName evidence="5">Uncharacterized protein</fullName>
    </submittedName>
</protein>
<evidence type="ECO:0000256" key="2">
    <source>
        <dbReference type="ARBA" id="ARBA00022741"/>
    </source>
</evidence>
<organism evidence="4 5">
    <name type="scientific">Panagrolaimus davidi</name>
    <dbReference type="NCBI Taxonomy" id="227884"/>
    <lineage>
        <taxon>Eukaryota</taxon>
        <taxon>Metazoa</taxon>
        <taxon>Ecdysozoa</taxon>
        <taxon>Nematoda</taxon>
        <taxon>Chromadorea</taxon>
        <taxon>Rhabditida</taxon>
        <taxon>Tylenchina</taxon>
        <taxon>Panagrolaimomorpha</taxon>
        <taxon>Panagrolaimoidea</taxon>
        <taxon>Panagrolaimidae</taxon>
        <taxon>Panagrolaimus</taxon>
    </lineage>
</organism>
<dbReference type="WBParaSite" id="PDA_v2.g3607.t1">
    <property type="protein sequence ID" value="PDA_v2.g3607.t1"/>
    <property type="gene ID" value="PDA_v2.g3607"/>
</dbReference>